<dbReference type="PANTHER" id="PTHR43428:SF1">
    <property type="entry name" value="ARSENATE REDUCTASE"/>
    <property type="match status" value="1"/>
</dbReference>
<dbReference type="InterPro" id="IPR036196">
    <property type="entry name" value="Ptyr_pPase_sf"/>
</dbReference>
<reference evidence="3" key="1">
    <citation type="submission" date="2008-06" db="EMBL/GenBank/DDBJ databases">
        <title>Complete sequence of chromosome of Prosthecochloris aestuarii DSM 271.</title>
        <authorList>
            <consortium name="US DOE Joint Genome Institute"/>
            <person name="Lucas S."/>
            <person name="Copeland A."/>
            <person name="Lapidus A."/>
            <person name="Glavina del Rio T."/>
            <person name="Dalin E."/>
            <person name="Tice H."/>
            <person name="Bruce D."/>
            <person name="Goodwin L."/>
            <person name="Pitluck S."/>
            <person name="Schmutz J."/>
            <person name="Larimer F."/>
            <person name="Land M."/>
            <person name="Hauser L."/>
            <person name="Kyrpides N."/>
            <person name="Anderson I."/>
            <person name="Liu Z."/>
            <person name="Li T."/>
            <person name="Zhao F."/>
            <person name="Overmann J."/>
            <person name="Bryant D.A."/>
            <person name="Richardson P."/>
        </authorList>
    </citation>
    <scope>NUCLEOTIDE SEQUENCE [LARGE SCALE GENOMIC DNA]</scope>
    <source>
        <strain evidence="3">DSM 271</strain>
    </source>
</reference>
<dbReference type="EMBL" id="CP001108">
    <property type="protein sequence ID" value="ACF46151.1"/>
    <property type="molecule type" value="Genomic_DNA"/>
</dbReference>
<dbReference type="Pfam" id="PF01451">
    <property type="entry name" value="LMWPc"/>
    <property type="match status" value="1"/>
</dbReference>
<proteinExistence type="predicted"/>
<dbReference type="PANTHER" id="PTHR43428">
    <property type="entry name" value="ARSENATE REDUCTASE"/>
    <property type="match status" value="1"/>
</dbReference>
<dbReference type="SUPFAM" id="SSF52788">
    <property type="entry name" value="Phosphotyrosine protein phosphatases I"/>
    <property type="match status" value="1"/>
</dbReference>
<gene>
    <name evidence="3" type="ordered locus">Paes_1118</name>
</gene>
<dbReference type="Gene3D" id="3.40.50.2300">
    <property type="match status" value="1"/>
</dbReference>
<evidence type="ECO:0000313" key="3">
    <source>
        <dbReference type="EMBL" id="ACF46151.1"/>
    </source>
</evidence>
<dbReference type="eggNOG" id="COG0394">
    <property type="taxonomic scope" value="Bacteria"/>
</dbReference>
<dbReference type="KEGG" id="paa:Paes_1118"/>
<dbReference type="STRING" id="290512.Paes_1118"/>
<dbReference type="AlphaFoldDB" id="B4S7W4"/>
<dbReference type="RefSeq" id="WP_012505686.1">
    <property type="nucleotide sequence ID" value="NC_011059.1"/>
</dbReference>
<protein>
    <submittedName>
        <fullName evidence="3">Protein tyrosine phosphatase</fullName>
    </submittedName>
</protein>
<dbReference type="GO" id="GO:0046685">
    <property type="term" value="P:response to arsenic-containing substance"/>
    <property type="evidence" value="ECO:0007669"/>
    <property type="project" value="UniProtKB-KW"/>
</dbReference>
<keyword evidence="4" id="KW-1185">Reference proteome</keyword>
<dbReference type="InterPro" id="IPR023485">
    <property type="entry name" value="Ptyr_pPase"/>
</dbReference>
<dbReference type="HOGENOM" id="CLU_071415_3_2_10"/>
<evidence type="ECO:0000313" key="4">
    <source>
        <dbReference type="Proteomes" id="UP000002725"/>
    </source>
</evidence>
<dbReference type="CDD" id="cd16345">
    <property type="entry name" value="LMWP_ArsC"/>
    <property type="match status" value="1"/>
</dbReference>
<name>B4S7W4_PROA2</name>
<dbReference type="Proteomes" id="UP000002725">
    <property type="component" value="Chromosome"/>
</dbReference>
<feature type="domain" description="Phosphotyrosine protein phosphatase I" evidence="2">
    <location>
        <begin position="4"/>
        <end position="138"/>
    </location>
</feature>
<evidence type="ECO:0000256" key="1">
    <source>
        <dbReference type="ARBA" id="ARBA00022849"/>
    </source>
</evidence>
<accession>B4S7W4</accession>
<dbReference type="SMART" id="SM00226">
    <property type="entry name" value="LMWPc"/>
    <property type="match status" value="1"/>
</dbReference>
<keyword evidence="1" id="KW-0059">Arsenical resistance</keyword>
<organism evidence="3 4">
    <name type="scientific">Prosthecochloris aestuarii (strain DSM 271 / SK 413)</name>
    <dbReference type="NCBI Taxonomy" id="290512"/>
    <lineage>
        <taxon>Bacteria</taxon>
        <taxon>Pseudomonadati</taxon>
        <taxon>Chlorobiota</taxon>
        <taxon>Chlorobiia</taxon>
        <taxon>Chlorobiales</taxon>
        <taxon>Chlorobiaceae</taxon>
        <taxon>Prosthecochloris</taxon>
    </lineage>
</organism>
<sequence>MPHLSILILCTGNSCRSQMAEGFLRSFDADLDVHSAGTKPSETVHPLAVQVMQEKGIDISSHRPTSVEQYLATSFDVVITVCDGAKESCPVFTGRVKKRLHIGFDDPAEAVGSNEEKLKVFRRVRDEIRERFWAWYSETINREV</sequence>
<evidence type="ECO:0000259" key="2">
    <source>
        <dbReference type="SMART" id="SM00226"/>
    </source>
</evidence>